<dbReference type="InParanoid" id="A0A0D2WSB6"/>
<accession>A0A0D2WSB6</accession>
<reference evidence="3" key="1">
    <citation type="submission" date="2011-02" db="EMBL/GenBank/DDBJ databases">
        <title>The Genome Sequence of Capsaspora owczarzaki ATCC 30864.</title>
        <authorList>
            <person name="Russ C."/>
            <person name="Cuomo C."/>
            <person name="Burger G."/>
            <person name="Gray M.W."/>
            <person name="Holland P.W.H."/>
            <person name="King N."/>
            <person name="Lang F.B.F."/>
            <person name="Roger A.J."/>
            <person name="Ruiz-Trillo I."/>
            <person name="Young S.K."/>
            <person name="Zeng Q."/>
            <person name="Gargeya S."/>
            <person name="Alvarado L."/>
            <person name="Berlin A."/>
            <person name="Chapman S.B."/>
            <person name="Chen Z."/>
            <person name="Freedman E."/>
            <person name="Gellesch M."/>
            <person name="Goldberg J."/>
            <person name="Griggs A."/>
            <person name="Gujja S."/>
            <person name="Heilman E."/>
            <person name="Heiman D."/>
            <person name="Howarth C."/>
            <person name="Mehta T."/>
            <person name="Neiman D."/>
            <person name="Pearson M."/>
            <person name="Roberts A."/>
            <person name="Saif S."/>
            <person name="Shea T."/>
            <person name="Shenoy N."/>
            <person name="Sisk P."/>
            <person name="Stolte C."/>
            <person name="Sykes S."/>
            <person name="White J."/>
            <person name="Yandava C."/>
            <person name="Haas B."/>
            <person name="Nusbaum C."/>
            <person name="Birren B."/>
        </authorList>
    </citation>
    <scope>NUCLEOTIDE SEQUENCE</scope>
    <source>
        <strain evidence="3">ATCC 30864</strain>
    </source>
</reference>
<feature type="signal peptide" evidence="1">
    <location>
        <begin position="1"/>
        <end position="23"/>
    </location>
</feature>
<dbReference type="EMBL" id="KE346367">
    <property type="protein sequence ID" value="KJE94308.1"/>
    <property type="molecule type" value="Genomic_DNA"/>
</dbReference>
<name>A0A0D2WSB6_CAPO3</name>
<dbReference type="Proteomes" id="UP000008743">
    <property type="component" value="Unassembled WGS sequence"/>
</dbReference>
<keyword evidence="1" id="KW-0732">Signal</keyword>
<feature type="chain" id="PRO_5002270144" evidence="1">
    <location>
        <begin position="24"/>
        <end position="83"/>
    </location>
</feature>
<organism evidence="2 3">
    <name type="scientific">Capsaspora owczarzaki (strain ATCC 30864)</name>
    <dbReference type="NCBI Taxonomy" id="595528"/>
    <lineage>
        <taxon>Eukaryota</taxon>
        <taxon>Filasterea</taxon>
        <taxon>Capsaspora</taxon>
    </lineage>
</organism>
<gene>
    <name evidence="2" type="ORF">CAOG_009808</name>
</gene>
<keyword evidence="3" id="KW-1185">Reference proteome</keyword>
<evidence type="ECO:0000313" key="2">
    <source>
        <dbReference type="EMBL" id="KJE94308.1"/>
    </source>
</evidence>
<proteinExistence type="predicted"/>
<dbReference type="AlphaFoldDB" id="A0A0D2WSB6"/>
<dbReference type="PROSITE" id="PS51257">
    <property type="entry name" value="PROKAR_LIPOPROTEIN"/>
    <property type="match status" value="1"/>
</dbReference>
<evidence type="ECO:0000313" key="3">
    <source>
        <dbReference type="Proteomes" id="UP000008743"/>
    </source>
</evidence>
<protein>
    <submittedName>
        <fullName evidence="2">Uncharacterized protein</fullName>
    </submittedName>
</protein>
<evidence type="ECO:0000256" key="1">
    <source>
        <dbReference type="SAM" id="SignalP"/>
    </source>
</evidence>
<sequence>MRASLLFALFFALLACFAMLASSAVVDQCTDVTTQSTCSQDKESDGLACVWCIAAAVPSFCANTAQAAKLPPTVFNCSTSFDF</sequence>